<accession>A0A5S9INZ7</accession>
<dbReference type="RefSeq" id="WP_151968687.1">
    <property type="nucleotide sequence ID" value="NZ_AP019860.1"/>
</dbReference>
<dbReference type="PANTHER" id="PTHR34301:SF8">
    <property type="entry name" value="ATPASE DOMAIN-CONTAINING PROTEIN"/>
    <property type="match status" value="1"/>
</dbReference>
<keyword evidence="3" id="KW-1185">Reference proteome</keyword>
<dbReference type="OrthoDB" id="1550566at2"/>
<sequence length="381" mass="44241">MNPYITGFPVAPQVFVGRNRQQMYFQRAVKQTRLSNPVSPQNIAIMGNWGIGKTSLLNKCLQDAQEENILVVKVTLSPEKCKTMEDFAVNTVDALYQSIWHYDFSTKVKSQLSKWKIDGFKLLGVEIKKTKNKSPTPATILTNKIKELWDIIKNDVSLMIIAYDDLHYLSKCYANGLYDLRAIFQDTREAGVRAMLVVTGDKSLFSNIRGISEPLVRFFEQIHLGTFSELEAKECLKRPLAVNNINLKFEKKVMEEIFQKTEQHPYFITFFAHDLFEYKSAGRITIKLFQKVYPEILEHLAATRFINDIAITNDTERKLLDYFCRTETLRTKDVKGVTNPSMAFKRLEEKNLIKKVKRGYYQLYHTLFREYLTISSLDESF</sequence>
<dbReference type="Pfam" id="PF07693">
    <property type="entry name" value="KAP_NTPase"/>
    <property type="match status" value="1"/>
</dbReference>
<dbReference type="PANTHER" id="PTHR34301">
    <property type="entry name" value="DNA-BINDING PROTEIN-RELATED"/>
    <property type="match status" value="1"/>
</dbReference>
<dbReference type="KEGG" id="uam:UABAM_02901"/>
<proteinExistence type="predicted"/>
<gene>
    <name evidence="2" type="ORF">UABAM_02901</name>
</gene>
<evidence type="ECO:0000259" key="1">
    <source>
        <dbReference type="Pfam" id="PF07693"/>
    </source>
</evidence>
<organism evidence="2 3">
    <name type="scientific">Uabimicrobium amorphum</name>
    <dbReference type="NCBI Taxonomy" id="2596890"/>
    <lineage>
        <taxon>Bacteria</taxon>
        <taxon>Pseudomonadati</taxon>
        <taxon>Planctomycetota</taxon>
        <taxon>Candidatus Uabimicrobiia</taxon>
        <taxon>Candidatus Uabimicrobiales</taxon>
        <taxon>Candidatus Uabimicrobiaceae</taxon>
        <taxon>Candidatus Uabimicrobium</taxon>
    </lineage>
</organism>
<name>A0A5S9INZ7_UABAM</name>
<dbReference type="InterPro" id="IPR027417">
    <property type="entry name" value="P-loop_NTPase"/>
</dbReference>
<reference evidence="2 3" key="1">
    <citation type="submission" date="2019-08" db="EMBL/GenBank/DDBJ databases">
        <title>Complete genome sequence of Candidatus Uab amorphum.</title>
        <authorList>
            <person name="Shiratori T."/>
            <person name="Suzuki S."/>
            <person name="Kakizawa Y."/>
            <person name="Ishida K."/>
        </authorList>
    </citation>
    <scope>NUCLEOTIDE SEQUENCE [LARGE SCALE GENOMIC DNA]</scope>
    <source>
        <strain evidence="2 3">SRT547</strain>
    </source>
</reference>
<protein>
    <recommendedName>
        <fullName evidence="1">KAP NTPase domain-containing protein</fullName>
    </recommendedName>
</protein>
<evidence type="ECO:0000313" key="2">
    <source>
        <dbReference type="EMBL" id="BBM84540.1"/>
    </source>
</evidence>
<dbReference type="EMBL" id="AP019860">
    <property type="protein sequence ID" value="BBM84540.1"/>
    <property type="molecule type" value="Genomic_DNA"/>
</dbReference>
<dbReference type="AlphaFoldDB" id="A0A5S9INZ7"/>
<dbReference type="InterPro" id="IPR011646">
    <property type="entry name" value="KAP_P-loop"/>
</dbReference>
<feature type="domain" description="KAP NTPase" evidence="1">
    <location>
        <begin position="40"/>
        <end position="130"/>
    </location>
</feature>
<dbReference type="Gene3D" id="3.40.50.300">
    <property type="entry name" value="P-loop containing nucleotide triphosphate hydrolases"/>
    <property type="match status" value="1"/>
</dbReference>
<evidence type="ECO:0000313" key="3">
    <source>
        <dbReference type="Proteomes" id="UP000326354"/>
    </source>
</evidence>
<dbReference type="Proteomes" id="UP000326354">
    <property type="component" value="Chromosome"/>
</dbReference>
<dbReference type="SUPFAM" id="SSF52540">
    <property type="entry name" value="P-loop containing nucleoside triphosphate hydrolases"/>
    <property type="match status" value="1"/>
</dbReference>